<evidence type="ECO:0000313" key="1">
    <source>
        <dbReference type="EMBL" id="MOY41483.1"/>
    </source>
</evidence>
<proteinExistence type="predicted"/>
<dbReference type="AlphaFoldDB" id="A0A4D5RW46"/>
<reference evidence="1" key="1">
    <citation type="submission" date="2019-04" db="EMBL/GenBank/DDBJ databases">
        <title>An insight into the mialome of Ixodes scapularis.</title>
        <authorList>
            <person name="Ribeiro J.M."/>
            <person name="Mather T.N."/>
            <person name="Karim S."/>
        </authorList>
    </citation>
    <scope>NUCLEOTIDE SEQUENCE</scope>
</reference>
<dbReference type="EMBL" id="GHJT01007512">
    <property type="protein sequence ID" value="MOY41483.1"/>
    <property type="molecule type" value="Transcribed_RNA"/>
</dbReference>
<name>A0A4D5RW46_IXOSC</name>
<organism evidence="1">
    <name type="scientific">Ixodes scapularis</name>
    <name type="common">Black-legged tick</name>
    <name type="synonym">Deer tick</name>
    <dbReference type="NCBI Taxonomy" id="6945"/>
    <lineage>
        <taxon>Eukaryota</taxon>
        <taxon>Metazoa</taxon>
        <taxon>Ecdysozoa</taxon>
        <taxon>Arthropoda</taxon>
        <taxon>Chelicerata</taxon>
        <taxon>Arachnida</taxon>
        <taxon>Acari</taxon>
        <taxon>Parasitiformes</taxon>
        <taxon>Ixodida</taxon>
        <taxon>Ixodoidea</taxon>
        <taxon>Ixodidae</taxon>
        <taxon>Ixodinae</taxon>
        <taxon>Ixodes</taxon>
    </lineage>
</organism>
<accession>A0A4D5RW46</accession>
<protein>
    <submittedName>
        <fullName evidence="1">Uncharacterized protein</fullName>
    </submittedName>
</protein>
<sequence length="95" mass="11231">MTSPGSRRSDYKRTKNNRFRVLFFCLFVFCSARAAISPMCFFCSHLTTSLLLPVTLRFPQVERDTTSDRDFTQYFVTAAYIIWFLSDRTFLLYLI</sequence>